<evidence type="ECO:0000259" key="3">
    <source>
        <dbReference type="Pfam" id="PF00171"/>
    </source>
</evidence>
<name>A0A6P2GRF9_BURL3</name>
<protein>
    <submittedName>
        <fullName evidence="4">Betaine-aldehyde dehydrogenase</fullName>
    </submittedName>
</protein>
<gene>
    <name evidence="4" type="ORF">BLA15945_00144</name>
</gene>
<evidence type="ECO:0000256" key="1">
    <source>
        <dbReference type="ARBA" id="ARBA00009986"/>
    </source>
</evidence>
<evidence type="ECO:0000313" key="5">
    <source>
        <dbReference type="Proteomes" id="UP000494174"/>
    </source>
</evidence>
<dbReference type="AlphaFoldDB" id="A0A6P2GRF9"/>
<keyword evidence="2" id="KW-0560">Oxidoreductase</keyword>
<dbReference type="Proteomes" id="UP000494174">
    <property type="component" value="Unassembled WGS sequence"/>
</dbReference>
<evidence type="ECO:0000313" key="4">
    <source>
        <dbReference type="EMBL" id="VWB07113.1"/>
    </source>
</evidence>
<sequence length="499" mass="53093">MTVLSTKSESEHPGLAAALAWCRSGAKQHFIDGKWVPAASGRTMETLNPATADVLARIAEGDKTDVDLAVAAARRAFESSGWRSMSPHARTAVLLRLADAIEQHADELAALETLDNGMPAWFSAAVVKMTVDTFRYYAGWPTKILGTTVPTDSSAFIYTLREPIGVCGQINPWNVPLLLAGVKFAPALACGNTIVTKPSELASLTCLRLVELFHEAGLPPGVLNVVTGYGQTVGAAISEHPGIDKVAFTGSTAIGKQILLASAGNLKRVTLELGGKTPHIVFPDADLDKALAAAVNGFTRNSGQICSSGTRLFVHRSIHDEFANEVAKLAASLKVGNPFDADTKLGPLISSKQRDRVMSYVDVGNDEGATLLTGGRQVREAGYFVEPTVFSGVRNAMKIAQEEIFGPVACVIPFDTEDDVIAQGNDSAYGLAGGIWTRDIGRAHRIAGALKGGRIWINTFGETDPVMPFGGYKQSGLGREFGAESIQTYTEAKSVMLRY</sequence>
<dbReference type="EMBL" id="CABVPU010000001">
    <property type="protein sequence ID" value="VWB07113.1"/>
    <property type="molecule type" value="Genomic_DNA"/>
</dbReference>
<dbReference type="SUPFAM" id="SSF53720">
    <property type="entry name" value="ALDH-like"/>
    <property type="match status" value="1"/>
</dbReference>
<dbReference type="Gene3D" id="3.40.605.10">
    <property type="entry name" value="Aldehyde Dehydrogenase, Chain A, domain 1"/>
    <property type="match status" value="1"/>
</dbReference>
<dbReference type="InterPro" id="IPR016161">
    <property type="entry name" value="Ald_DH/histidinol_DH"/>
</dbReference>
<dbReference type="RefSeq" id="WP_302480258.1">
    <property type="nucleotide sequence ID" value="NZ_CABVPU010000001.1"/>
</dbReference>
<dbReference type="PANTHER" id="PTHR11699">
    <property type="entry name" value="ALDEHYDE DEHYDROGENASE-RELATED"/>
    <property type="match status" value="1"/>
</dbReference>
<evidence type="ECO:0000256" key="2">
    <source>
        <dbReference type="ARBA" id="ARBA00023002"/>
    </source>
</evidence>
<organism evidence="4 5">
    <name type="scientific">Burkholderia lata (strain ATCC 17760 / DSM 23089 / LMG 22485 / NCIMB 9086 / R18194 / 383)</name>
    <dbReference type="NCBI Taxonomy" id="482957"/>
    <lineage>
        <taxon>Bacteria</taxon>
        <taxon>Pseudomonadati</taxon>
        <taxon>Pseudomonadota</taxon>
        <taxon>Betaproteobacteria</taxon>
        <taxon>Burkholderiales</taxon>
        <taxon>Burkholderiaceae</taxon>
        <taxon>Burkholderia</taxon>
        <taxon>Burkholderia cepacia complex</taxon>
    </lineage>
</organism>
<proteinExistence type="inferred from homology"/>
<dbReference type="InterPro" id="IPR015590">
    <property type="entry name" value="Aldehyde_DH_dom"/>
</dbReference>
<dbReference type="InterPro" id="IPR016162">
    <property type="entry name" value="Ald_DH_N"/>
</dbReference>
<dbReference type="GO" id="GO:0016620">
    <property type="term" value="F:oxidoreductase activity, acting on the aldehyde or oxo group of donors, NAD or NADP as acceptor"/>
    <property type="evidence" value="ECO:0007669"/>
    <property type="project" value="InterPro"/>
</dbReference>
<comment type="similarity">
    <text evidence="1">Belongs to the aldehyde dehydrogenase family.</text>
</comment>
<accession>A0A6P2GRF9</accession>
<dbReference type="FunFam" id="3.40.309.10:FF:000012">
    <property type="entry name" value="Betaine aldehyde dehydrogenase"/>
    <property type="match status" value="1"/>
</dbReference>
<dbReference type="InterPro" id="IPR016163">
    <property type="entry name" value="Ald_DH_C"/>
</dbReference>
<reference evidence="4 5" key="1">
    <citation type="submission" date="2019-09" db="EMBL/GenBank/DDBJ databases">
        <authorList>
            <person name="Depoorter E."/>
        </authorList>
    </citation>
    <scope>NUCLEOTIDE SEQUENCE [LARGE SCALE GENOMIC DNA]</scope>
    <source>
        <strain evidence="4">R-15945</strain>
    </source>
</reference>
<dbReference type="FunFam" id="3.40.605.10:FF:000007">
    <property type="entry name" value="NAD/NADP-dependent betaine aldehyde dehydrogenase"/>
    <property type="match status" value="1"/>
</dbReference>
<dbReference type="Gene3D" id="3.40.309.10">
    <property type="entry name" value="Aldehyde Dehydrogenase, Chain A, domain 2"/>
    <property type="match status" value="1"/>
</dbReference>
<feature type="domain" description="Aldehyde dehydrogenase" evidence="3">
    <location>
        <begin position="35"/>
        <end position="495"/>
    </location>
</feature>
<dbReference type="Pfam" id="PF00171">
    <property type="entry name" value="Aldedh"/>
    <property type="match status" value="1"/>
</dbReference>